<protein>
    <submittedName>
        <fullName evidence="2">Uncharacterized protein</fullName>
    </submittedName>
</protein>
<name>A0AAD7MYC6_9AGAR</name>
<dbReference type="Proteomes" id="UP001215280">
    <property type="component" value="Unassembled WGS sequence"/>
</dbReference>
<evidence type="ECO:0000313" key="2">
    <source>
        <dbReference type="EMBL" id="KAJ7736215.1"/>
    </source>
</evidence>
<feature type="compositionally biased region" description="Low complexity" evidence="1">
    <location>
        <begin position="9"/>
        <end position="23"/>
    </location>
</feature>
<feature type="region of interest" description="Disordered" evidence="1">
    <location>
        <begin position="1"/>
        <end position="38"/>
    </location>
</feature>
<dbReference type="AlphaFoldDB" id="A0AAD7MYC6"/>
<organism evidence="2 3">
    <name type="scientific">Mycena maculata</name>
    <dbReference type="NCBI Taxonomy" id="230809"/>
    <lineage>
        <taxon>Eukaryota</taxon>
        <taxon>Fungi</taxon>
        <taxon>Dikarya</taxon>
        <taxon>Basidiomycota</taxon>
        <taxon>Agaricomycotina</taxon>
        <taxon>Agaricomycetes</taxon>
        <taxon>Agaricomycetidae</taxon>
        <taxon>Agaricales</taxon>
        <taxon>Marasmiineae</taxon>
        <taxon>Mycenaceae</taxon>
        <taxon>Mycena</taxon>
    </lineage>
</organism>
<dbReference type="EMBL" id="JARJLG010000150">
    <property type="protein sequence ID" value="KAJ7736215.1"/>
    <property type="molecule type" value="Genomic_DNA"/>
</dbReference>
<keyword evidence="3" id="KW-1185">Reference proteome</keyword>
<reference evidence="2" key="1">
    <citation type="submission" date="2023-03" db="EMBL/GenBank/DDBJ databases">
        <title>Massive genome expansion in bonnet fungi (Mycena s.s.) driven by repeated elements and novel gene families across ecological guilds.</title>
        <authorList>
            <consortium name="Lawrence Berkeley National Laboratory"/>
            <person name="Harder C.B."/>
            <person name="Miyauchi S."/>
            <person name="Viragh M."/>
            <person name="Kuo A."/>
            <person name="Thoen E."/>
            <person name="Andreopoulos B."/>
            <person name="Lu D."/>
            <person name="Skrede I."/>
            <person name="Drula E."/>
            <person name="Henrissat B."/>
            <person name="Morin E."/>
            <person name="Kohler A."/>
            <person name="Barry K."/>
            <person name="LaButti K."/>
            <person name="Morin E."/>
            <person name="Salamov A."/>
            <person name="Lipzen A."/>
            <person name="Mereny Z."/>
            <person name="Hegedus B."/>
            <person name="Baldrian P."/>
            <person name="Stursova M."/>
            <person name="Weitz H."/>
            <person name="Taylor A."/>
            <person name="Grigoriev I.V."/>
            <person name="Nagy L.G."/>
            <person name="Martin F."/>
            <person name="Kauserud H."/>
        </authorList>
    </citation>
    <scope>NUCLEOTIDE SEQUENCE</scope>
    <source>
        <strain evidence="2">CBHHK188m</strain>
    </source>
</reference>
<accession>A0AAD7MYC6</accession>
<proteinExistence type="predicted"/>
<evidence type="ECO:0000313" key="3">
    <source>
        <dbReference type="Proteomes" id="UP001215280"/>
    </source>
</evidence>
<gene>
    <name evidence="2" type="ORF">DFH07DRAFT_966939</name>
</gene>
<comment type="caution">
    <text evidence="2">The sequence shown here is derived from an EMBL/GenBank/DDBJ whole genome shotgun (WGS) entry which is preliminary data.</text>
</comment>
<evidence type="ECO:0000256" key="1">
    <source>
        <dbReference type="SAM" id="MobiDB-lite"/>
    </source>
</evidence>
<sequence>MARAKNRTKSSSISSKVRSNTSIRSTSGRPRQRRETLNPWEVCLAKQEEERNKAEWLEALNASQRRNLNQLRDIADPFDNDDAYEQDVLHGRTAADISHAGEALPSEEADHADAALLAGLRANHNYTDTRTQKNRTQQQVNVFGAQLEHMTDAYLAFSHAVSEDPLPYTCRAPKGAVLEETQDVLAVDMFSASHQDLSLI</sequence>